<feature type="domain" description="CCHC-type" evidence="4">
    <location>
        <begin position="801"/>
        <end position="815"/>
    </location>
</feature>
<dbReference type="InterPro" id="IPR036875">
    <property type="entry name" value="Znf_CCHC_sf"/>
</dbReference>
<dbReference type="Pfam" id="PF00098">
    <property type="entry name" value="zf-CCHC"/>
    <property type="match status" value="1"/>
</dbReference>
<feature type="region of interest" description="Disordered" evidence="3">
    <location>
        <begin position="723"/>
        <end position="743"/>
    </location>
</feature>
<reference evidence="5" key="1">
    <citation type="journal article" date="2019" name="Sci. Rep.">
        <title>Draft genome of Tanacetum cinerariifolium, the natural source of mosquito coil.</title>
        <authorList>
            <person name="Yamashiro T."/>
            <person name="Shiraishi A."/>
            <person name="Satake H."/>
            <person name="Nakayama K."/>
        </authorList>
    </citation>
    <scope>NUCLEOTIDE SEQUENCE</scope>
</reference>
<dbReference type="SMART" id="SM00343">
    <property type="entry name" value="ZnF_C2HC"/>
    <property type="match status" value="1"/>
</dbReference>
<keyword evidence="1" id="KW-0863">Zinc-finger</keyword>
<feature type="region of interest" description="Disordered" evidence="3">
    <location>
        <begin position="118"/>
        <end position="146"/>
    </location>
</feature>
<keyword evidence="1" id="KW-0862">Zinc</keyword>
<feature type="non-terminal residue" evidence="5">
    <location>
        <position position="1496"/>
    </location>
</feature>
<feature type="compositionally biased region" description="Polar residues" evidence="3">
    <location>
        <begin position="723"/>
        <end position="739"/>
    </location>
</feature>
<dbReference type="Gene3D" id="4.10.60.10">
    <property type="entry name" value="Zinc finger, CCHC-type"/>
    <property type="match status" value="1"/>
</dbReference>
<sequence length="1496" mass="168709">MRGVREKAYAIGGRTLHAVVSSMMNQIHYLKSAQVGALMSMERVFKTRLQRRGVKQSGEIDIDFKIVDEYTVKVNKIKPWGGRDGVVMMAAVGVVFGRGGTKVVVVAVGCGDGSCGDDGVDRGDGSHGGGRSSRESKSACGEVGGVKNTSSTGSKFMVRGEECLEGCVGAGEGKVNGSGDDFGVRKSLFGEIPRVVIGDLNREVHVNETFHVQTDDELTEKELKQIKADDQAIQIILLGLPEDIYATVDSCETAQEIWLRVQQMMKGSDIGIQENKAKLFNKWERFTSNDRESIESYYHRFLKLMNDLKRNKHFPKKISGNLKFLNNLLTEWSRHVTIVHQTKDLHTTDYTQLYDFLKYNQKEVDDLKAERLGKTQDPLALMETSNNPYTFPVLHQDQPSFNQNYMQQPMPNPEDIADPTTPMNMELALMAKAFKLNYSTPTNNNQRVSSNPRNRQIVQPGMNMGQDRQMRMVGVQNQRIQNVRNQNGQIVVPRNSNQNPNENGNLVAARAEGNATGHNGNQIRCYNCRGKEEAGIQLQAKEFDLMAAAADLDEIDGGTVEQHPANVEETRALYDSLYNNLAIEVEKINTVNRKLSENLNKQLSKEKLTVSSLLEEKKKLKSNFKIREDELLDKQIQLEKNIKELDNILVKQQMMKGSDIGIQEKKTKLFNEWESASPRSTIIQLELHATTNAKSQRHHRPHNCNEHGTCSNDEAFKLNYSTPTNNNKRISSNPHNRQIAQPGMNMGQDRQYARQNVGNLNSQNGLIGIPGNTNQNLNGNGNLVAARAEGNATRHNGNQIRCYNCRGVGHFARSCTVRPRRRDVVYLQTPLLIAQKEEAEIQLQAEVFDLMAAAADLDKIEELNANCILMANLQQASTSGTQTDKALVYDSTDQLRGTVEQHPANVKETHVLYDSLYNNLAIEVEKLNKVNHLNKQLSVEKSTVSSLLEEKKKLKYDFKIREDEFLDKQIQLEKKIKESDNILVKTGQSIQMIQMLSPKPNSFYHTEQKMALGYQNPFYLKQAQQKQQSLYDGKVLFEKHDPPVVHDSEEKLQLAQEKIERLLRAVVSQDIMSVVQNNSVGETLYLQTELERTKERFENCIIKKENEYAKFWNDWYKNCEECKFDKILYDKAYNDMQQKIERFQAQLGDLKGKITSNSILTPKGSKVMKNVKVIALGIFKINPFTPFREEKHVPNKVRASVRTNPIMVSQPPVITKKVVNSDSNGLSSTGVDNTKTRRPQPRSNTKNDRNPSASKSSRSKNKEVKNVKSKVVCAMCKQCLITINHDVCLLNYVNGMTSRGKKQKTNVSINKNQKKQKPKVKKTKKVGSIERLASPKPSKPRSFLRLSPTGRLFDLKGKIIAFSESESQSDCSKGDNACTSNPLEPKIKRFPNSTFSLAGVIKISTNRTLVEAARTMLIFSRAPLFLWAEVIATTVYNRRTKKIMETMNVSFDELSAMVFEQRSSKPRLQSMTSGQISLGLDLTYAPSTITTQQPTE</sequence>
<feature type="coiled-coil region" evidence="2">
    <location>
        <begin position="596"/>
        <end position="648"/>
    </location>
</feature>
<comment type="caution">
    <text evidence="5">The sequence shown here is derived from an EMBL/GenBank/DDBJ whole genome shotgun (WGS) entry which is preliminary data.</text>
</comment>
<evidence type="ECO:0000259" key="4">
    <source>
        <dbReference type="PROSITE" id="PS50158"/>
    </source>
</evidence>
<feature type="region of interest" description="Disordered" evidence="3">
    <location>
        <begin position="1212"/>
        <end position="1264"/>
    </location>
</feature>
<dbReference type="GO" id="GO:0008270">
    <property type="term" value="F:zinc ion binding"/>
    <property type="evidence" value="ECO:0007669"/>
    <property type="project" value="UniProtKB-KW"/>
</dbReference>
<dbReference type="SUPFAM" id="SSF57756">
    <property type="entry name" value="Retrovirus zinc finger-like domains"/>
    <property type="match status" value="1"/>
</dbReference>
<dbReference type="EMBL" id="BKCJ010005341">
    <property type="protein sequence ID" value="GEU66194.1"/>
    <property type="molecule type" value="Genomic_DNA"/>
</dbReference>
<feature type="compositionally biased region" description="Basic residues" evidence="3">
    <location>
        <begin position="1312"/>
        <end position="1325"/>
    </location>
</feature>
<dbReference type="GO" id="GO:0003676">
    <property type="term" value="F:nucleic acid binding"/>
    <property type="evidence" value="ECO:0007669"/>
    <property type="project" value="InterPro"/>
</dbReference>
<evidence type="ECO:0000256" key="1">
    <source>
        <dbReference type="PROSITE-ProRule" id="PRU00047"/>
    </source>
</evidence>
<feature type="compositionally biased region" description="Polar residues" evidence="3">
    <location>
        <begin position="1218"/>
        <end position="1233"/>
    </location>
</feature>
<protein>
    <recommendedName>
        <fullName evidence="4">CCHC-type domain-containing protein</fullName>
    </recommendedName>
</protein>
<evidence type="ECO:0000313" key="5">
    <source>
        <dbReference type="EMBL" id="GEU66194.1"/>
    </source>
</evidence>
<dbReference type="Pfam" id="PF14223">
    <property type="entry name" value="Retrotran_gag_2"/>
    <property type="match status" value="1"/>
</dbReference>
<name>A0A6L2M0Y1_TANCI</name>
<keyword evidence="1" id="KW-0479">Metal-binding</keyword>
<evidence type="ECO:0000256" key="3">
    <source>
        <dbReference type="SAM" id="MobiDB-lite"/>
    </source>
</evidence>
<keyword evidence="2" id="KW-0175">Coiled coil</keyword>
<evidence type="ECO:0000256" key="2">
    <source>
        <dbReference type="SAM" id="Coils"/>
    </source>
</evidence>
<proteinExistence type="predicted"/>
<accession>A0A6L2M0Y1</accession>
<dbReference type="InterPro" id="IPR001878">
    <property type="entry name" value="Znf_CCHC"/>
</dbReference>
<dbReference type="PROSITE" id="PS50158">
    <property type="entry name" value="ZF_CCHC"/>
    <property type="match status" value="1"/>
</dbReference>
<organism evidence="5">
    <name type="scientific">Tanacetum cinerariifolium</name>
    <name type="common">Dalmatian daisy</name>
    <name type="synonym">Chrysanthemum cinerariifolium</name>
    <dbReference type="NCBI Taxonomy" id="118510"/>
    <lineage>
        <taxon>Eukaryota</taxon>
        <taxon>Viridiplantae</taxon>
        <taxon>Streptophyta</taxon>
        <taxon>Embryophyta</taxon>
        <taxon>Tracheophyta</taxon>
        <taxon>Spermatophyta</taxon>
        <taxon>Magnoliopsida</taxon>
        <taxon>eudicotyledons</taxon>
        <taxon>Gunneridae</taxon>
        <taxon>Pentapetalae</taxon>
        <taxon>asterids</taxon>
        <taxon>campanulids</taxon>
        <taxon>Asterales</taxon>
        <taxon>Asteraceae</taxon>
        <taxon>Asteroideae</taxon>
        <taxon>Anthemideae</taxon>
        <taxon>Anthemidinae</taxon>
        <taxon>Tanacetum</taxon>
    </lineage>
</organism>
<feature type="region of interest" description="Disordered" evidence="3">
    <location>
        <begin position="1299"/>
        <end position="1326"/>
    </location>
</feature>
<gene>
    <name evidence="5" type="ORF">Tci_038172</name>
</gene>